<dbReference type="KEGG" id="eaj:Q3M24_22470"/>
<dbReference type="GO" id="GO:0019646">
    <property type="term" value="P:aerobic electron transport chain"/>
    <property type="evidence" value="ECO:0007669"/>
    <property type="project" value="InterPro"/>
</dbReference>
<evidence type="ECO:0000256" key="9">
    <source>
        <dbReference type="ARBA" id="ARBA00022989"/>
    </source>
</evidence>
<feature type="transmembrane region" description="Helical" evidence="13">
    <location>
        <begin position="217"/>
        <end position="238"/>
    </location>
</feature>
<feature type="transmembrane region" description="Helical" evidence="13">
    <location>
        <begin position="293"/>
        <end position="310"/>
    </location>
</feature>
<comment type="subcellular location">
    <subcellularLocation>
        <location evidence="1">Cell membrane</location>
        <topology evidence="1">Multi-pass membrane protein</topology>
    </subcellularLocation>
</comment>
<organism evidence="15">
    <name type="scientific">Candidatus Electrothrix aestuarii</name>
    <dbReference type="NCBI Taxonomy" id="3062594"/>
    <lineage>
        <taxon>Bacteria</taxon>
        <taxon>Pseudomonadati</taxon>
        <taxon>Thermodesulfobacteriota</taxon>
        <taxon>Desulfobulbia</taxon>
        <taxon>Desulfobulbales</taxon>
        <taxon>Desulfobulbaceae</taxon>
        <taxon>Candidatus Electrothrix</taxon>
    </lineage>
</organism>
<reference evidence="15" key="2">
    <citation type="submission" date="2024-06" db="EMBL/GenBank/DDBJ databases">
        <authorList>
            <person name="Plum-Jensen L.E."/>
            <person name="Schramm A."/>
            <person name="Marshall I.P.G."/>
        </authorList>
    </citation>
    <scope>NUCLEOTIDE SEQUENCE</scope>
    <source>
        <strain evidence="15">Rat1</strain>
    </source>
</reference>
<dbReference type="EMBL" id="CP159373">
    <property type="protein sequence ID" value="XCN73004.1"/>
    <property type="molecule type" value="Genomic_DNA"/>
</dbReference>
<proteinExistence type="inferred from homology"/>
<evidence type="ECO:0000313" key="15">
    <source>
        <dbReference type="EMBL" id="XCN73004.1"/>
    </source>
</evidence>
<dbReference type="GO" id="GO:0070069">
    <property type="term" value="C:cytochrome complex"/>
    <property type="evidence" value="ECO:0007669"/>
    <property type="project" value="InterPro"/>
</dbReference>
<keyword evidence="11 13" id="KW-0472">Membrane</keyword>
<dbReference type="GO" id="GO:0020037">
    <property type="term" value="F:heme binding"/>
    <property type="evidence" value="ECO:0007669"/>
    <property type="project" value="InterPro"/>
</dbReference>
<dbReference type="AlphaFoldDB" id="A0AAU8LVV6"/>
<dbReference type="SUPFAM" id="SSF46626">
    <property type="entry name" value="Cytochrome c"/>
    <property type="match status" value="1"/>
</dbReference>
<feature type="transmembrane region" description="Helical" evidence="13">
    <location>
        <begin position="96"/>
        <end position="117"/>
    </location>
</feature>
<keyword evidence="6 13" id="KW-0812">Transmembrane</keyword>
<evidence type="ECO:0000256" key="3">
    <source>
        <dbReference type="ARBA" id="ARBA00022448"/>
    </source>
</evidence>
<dbReference type="EC" id="1.10.3.-" evidence="15"/>
<dbReference type="Pfam" id="PF00034">
    <property type="entry name" value="Cytochrom_C"/>
    <property type="match status" value="1"/>
</dbReference>
<dbReference type="InterPro" id="IPR036909">
    <property type="entry name" value="Cyt_c-like_dom_sf"/>
</dbReference>
<protein>
    <submittedName>
        <fullName evidence="15">Cytochrome ubiquinol oxidase subunit I</fullName>
        <ecNumber evidence="15">1.10.3.-</ecNumber>
    </submittedName>
</protein>
<evidence type="ECO:0000256" key="12">
    <source>
        <dbReference type="PROSITE-ProRule" id="PRU00433"/>
    </source>
</evidence>
<keyword evidence="7 12" id="KW-0479">Metal-binding</keyword>
<keyword evidence="9 13" id="KW-1133">Transmembrane helix</keyword>
<keyword evidence="3" id="KW-0813">Transport</keyword>
<dbReference type="GO" id="GO:0046872">
    <property type="term" value="F:metal ion binding"/>
    <property type="evidence" value="ECO:0007669"/>
    <property type="project" value="UniProtKB-KW"/>
</dbReference>
<feature type="transmembrane region" description="Helical" evidence="13">
    <location>
        <begin position="173"/>
        <end position="196"/>
    </location>
</feature>
<keyword evidence="15" id="KW-0560">Oxidoreductase</keyword>
<evidence type="ECO:0000259" key="14">
    <source>
        <dbReference type="PROSITE" id="PS51007"/>
    </source>
</evidence>
<keyword evidence="8" id="KW-0249">Electron transport</keyword>
<dbReference type="PANTHER" id="PTHR30365:SF14">
    <property type="entry name" value="CYTOCHROME BD MENAQUINOL OXIDASE SUBUNIT I-RELATED"/>
    <property type="match status" value="1"/>
</dbReference>
<evidence type="ECO:0000256" key="13">
    <source>
        <dbReference type="SAM" id="Phobius"/>
    </source>
</evidence>
<name>A0AAU8LVV6_9BACT</name>
<evidence type="ECO:0000256" key="11">
    <source>
        <dbReference type="ARBA" id="ARBA00023136"/>
    </source>
</evidence>
<gene>
    <name evidence="15" type="ORF">Q3M24_22470</name>
</gene>
<evidence type="ECO:0000256" key="10">
    <source>
        <dbReference type="ARBA" id="ARBA00023004"/>
    </source>
</evidence>
<reference evidence="15" key="1">
    <citation type="journal article" date="2024" name="Syst. Appl. Microbiol.">
        <title>First single-strain enrichments of Electrothrix cable bacteria, description of E. aestuarii sp. nov. and E. rattekaaiensis sp. nov., and proposal of a cable bacteria taxonomy following the rules of the SeqCode.</title>
        <authorList>
            <person name="Plum-Jensen L.E."/>
            <person name="Schramm A."/>
            <person name="Marshall I.P.G."/>
        </authorList>
    </citation>
    <scope>NUCLEOTIDE SEQUENCE</scope>
    <source>
        <strain evidence="15">Rat1</strain>
    </source>
</reference>
<dbReference type="InterPro" id="IPR002585">
    <property type="entry name" value="Cyt-d_ubiquinol_oxidase_su_1"/>
</dbReference>
<feature type="domain" description="Cytochrome c" evidence="14">
    <location>
        <begin position="349"/>
        <end position="427"/>
    </location>
</feature>
<feature type="transmembrane region" description="Helical" evidence="13">
    <location>
        <begin position="129"/>
        <end position="153"/>
    </location>
</feature>
<dbReference type="PANTHER" id="PTHR30365">
    <property type="entry name" value="CYTOCHROME D UBIQUINOL OXIDASE"/>
    <property type="match status" value="1"/>
</dbReference>
<dbReference type="GO" id="GO:0009055">
    <property type="term" value="F:electron transfer activity"/>
    <property type="evidence" value="ECO:0007669"/>
    <property type="project" value="InterPro"/>
</dbReference>
<evidence type="ECO:0000256" key="1">
    <source>
        <dbReference type="ARBA" id="ARBA00004651"/>
    </source>
</evidence>
<feature type="transmembrane region" description="Helical" evidence="13">
    <location>
        <begin position="65"/>
        <end position="84"/>
    </location>
</feature>
<dbReference type="GO" id="GO:0016682">
    <property type="term" value="F:oxidoreductase activity, acting on diphenols and related substances as donors, oxygen as acceptor"/>
    <property type="evidence" value="ECO:0007669"/>
    <property type="project" value="TreeGrafter"/>
</dbReference>
<evidence type="ECO:0000256" key="2">
    <source>
        <dbReference type="ARBA" id="ARBA00009819"/>
    </source>
</evidence>
<evidence type="ECO:0000256" key="4">
    <source>
        <dbReference type="ARBA" id="ARBA00022475"/>
    </source>
</evidence>
<keyword evidence="5 12" id="KW-0349">Heme</keyword>
<keyword evidence="4" id="KW-1003">Cell membrane</keyword>
<evidence type="ECO:0000256" key="7">
    <source>
        <dbReference type="ARBA" id="ARBA00022723"/>
    </source>
</evidence>
<dbReference type="Gene3D" id="1.10.760.10">
    <property type="entry name" value="Cytochrome c-like domain"/>
    <property type="match status" value="1"/>
</dbReference>
<evidence type="ECO:0000256" key="8">
    <source>
        <dbReference type="ARBA" id="ARBA00022982"/>
    </source>
</evidence>
<dbReference type="PROSITE" id="PS51007">
    <property type="entry name" value="CYTC"/>
    <property type="match status" value="1"/>
</dbReference>
<dbReference type="InterPro" id="IPR009056">
    <property type="entry name" value="Cyt_c-like_dom"/>
</dbReference>
<dbReference type="Pfam" id="PF01654">
    <property type="entry name" value="Cyt_bd_oxida_I"/>
    <property type="match status" value="1"/>
</dbReference>
<dbReference type="GO" id="GO:0005886">
    <property type="term" value="C:plasma membrane"/>
    <property type="evidence" value="ECO:0007669"/>
    <property type="project" value="UniProtKB-SubCell"/>
</dbReference>
<feature type="transmembrane region" description="Helical" evidence="13">
    <location>
        <begin position="264"/>
        <end position="284"/>
    </location>
</feature>
<evidence type="ECO:0000256" key="6">
    <source>
        <dbReference type="ARBA" id="ARBA00022692"/>
    </source>
</evidence>
<evidence type="ECO:0000256" key="5">
    <source>
        <dbReference type="ARBA" id="ARBA00022617"/>
    </source>
</evidence>
<comment type="similarity">
    <text evidence="2">Belongs to the cytochrome ubiquinol oxidase subunit 1 family.</text>
</comment>
<sequence>MDRVDFPFLGNTIIMAVVILTHVFFAFFAVGGSTLAVFSEWWGGRKNDNDYLRLAKGLSKFLSDLMKINGVLGVAIVVLTIGLWSKFGAFLYSTQFWPFLIEGAVFLFLMIFSVIYHNTWDSASRGLHIFYGMLTALFAMLAAVFINSIWIFMMVPGKWMETQSRWDAFNTPVLIESTLHMLIPCMINGALFVFIWSFWKARRPGQDQPYYAKVNKFSGAIGASLLFLQPISGLSFLLKVKSATEGLPKPNPWAQLSGGTAQPFLYLMIGFACLAMVGAVIYWVRKHDKGRTALLAAAFCMFAAFFMGAYTREKARKPYLVWNTMGMDQRFTKTMKDKGVGDEPKIAAGAVIDGKQVFQSCKGCHSYKGEGGTIGPDLTMLAQKYANNKEGLKSFISAPPPPASNVMTPFSGSEAELDALADYLLKN</sequence>
<accession>A0AAU8LVV6</accession>
<feature type="transmembrane region" description="Helical" evidence="13">
    <location>
        <begin position="12"/>
        <end position="38"/>
    </location>
</feature>
<keyword evidence="10 12" id="KW-0408">Iron</keyword>